<evidence type="ECO:0000256" key="1">
    <source>
        <dbReference type="SAM" id="Phobius"/>
    </source>
</evidence>
<dbReference type="GO" id="GO:0016301">
    <property type="term" value="F:kinase activity"/>
    <property type="evidence" value="ECO:0007669"/>
    <property type="project" value="UniProtKB-KW"/>
</dbReference>
<dbReference type="InterPro" id="IPR010559">
    <property type="entry name" value="Sig_transdc_His_kin_internal"/>
</dbReference>
<feature type="transmembrane region" description="Helical" evidence="1">
    <location>
        <begin position="21"/>
        <end position="43"/>
    </location>
</feature>
<dbReference type="PANTHER" id="PTHR34220:SF7">
    <property type="entry name" value="SENSOR HISTIDINE KINASE YPDA"/>
    <property type="match status" value="1"/>
</dbReference>
<dbReference type="Gene3D" id="3.30.565.10">
    <property type="entry name" value="Histidine kinase-like ATPase, C-terminal domain"/>
    <property type="match status" value="1"/>
</dbReference>
<dbReference type="Pfam" id="PF06580">
    <property type="entry name" value="His_kinase"/>
    <property type="match status" value="1"/>
</dbReference>
<dbReference type="InterPro" id="IPR036890">
    <property type="entry name" value="HATPase_C_sf"/>
</dbReference>
<feature type="transmembrane region" description="Helical" evidence="1">
    <location>
        <begin position="63"/>
        <end position="80"/>
    </location>
</feature>
<keyword evidence="3" id="KW-0808">Transferase</keyword>
<dbReference type="RefSeq" id="WP_262600762.1">
    <property type="nucleotide sequence ID" value="NZ_CP103300.1"/>
</dbReference>
<accession>A0ABY6GYV7</accession>
<name>A0ABY6GYV7_9GAMM</name>
<gene>
    <name evidence="3" type="ORF">NX720_08815</name>
</gene>
<reference evidence="3" key="1">
    <citation type="submission" date="2022-10" db="EMBL/GenBank/DDBJ databases">
        <title>Completed Genome Sequence of two octocoral isolated bacterium, Endozoicomonas euniceicola EF212T and Endozoicomonas gorgoniicola PS125T.</title>
        <authorList>
            <person name="Chiou Y.-J."/>
            <person name="Chen Y.-H."/>
        </authorList>
    </citation>
    <scope>NUCLEOTIDE SEQUENCE</scope>
    <source>
        <strain evidence="3">EF212</strain>
    </source>
</reference>
<dbReference type="Proteomes" id="UP001163255">
    <property type="component" value="Chromosome"/>
</dbReference>
<dbReference type="PANTHER" id="PTHR34220">
    <property type="entry name" value="SENSOR HISTIDINE KINASE YPDA"/>
    <property type="match status" value="1"/>
</dbReference>
<organism evidence="3 4">
    <name type="scientific">Endozoicomonas euniceicola</name>
    <dbReference type="NCBI Taxonomy" id="1234143"/>
    <lineage>
        <taxon>Bacteria</taxon>
        <taxon>Pseudomonadati</taxon>
        <taxon>Pseudomonadota</taxon>
        <taxon>Gammaproteobacteria</taxon>
        <taxon>Oceanospirillales</taxon>
        <taxon>Endozoicomonadaceae</taxon>
        <taxon>Endozoicomonas</taxon>
    </lineage>
</organism>
<feature type="transmembrane region" description="Helical" evidence="1">
    <location>
        <begin position="92"/>
        <end position="121"/>
    </location>
</feature>
<dbReference type="SUPFAM" id="SSF55874">
    <property type="entry name" value="ATPase domain of HSP90 chaperone/DNA topoisomerase II/histidine kinase"/>
    <property type="match status" value="1"/>
</dbReference>
<dbReference type="InterPro" id="IPR050640">
    <property type="entry name" value="Bact_2-comp_sensor_kinase"/>
</dbReference>
<keyword evidence="3" id="KW-0418">Kinase</keyword>
<protein>
    <submittedName>
        <fullName evidence="3">Histidine kinase</fullName>
    </submittedName>
</protein>
<evidence type="ECO:0000313" key="4">
    <source>
        <dbReference type="Proteomes" id="UP001163255"/>
    </source>
</evidence>
<keyword evidence="1" id="KW-0472">Membrane</keyword>
<proteinExistence type="predicted"/>
<keyword evidence="4" id="KW-1185">Reference proteome</keyword>
<keyword evidence="1" id="KW-1133">Transmembrane helix</keyword>
<feature type="transmembrane region" description="Helical" evidence="1">
    <location>
        <begin position="141"/>
        <end position="160"/>
    </location>
</feature>
<sequence>MPDATLSNKNRDNLFIPNLCHTPAIFMLVLVAELFVLTQVLAFPGSQLPDSYDFDWNRLATNSLFVQWIVLSSAAALCRLRRLLHNSPTTVIVSSVLLTVVIITLIVTLLAHFLALSLTLSLTQGFLWKDTLLTFPDGHQLLRHGVIALILTAMLLRYFYIQHEASQQETANANARFQALQARIRPHFLFNSMNIIASLIHINQDKAEEAVEDLSDLFRSSLQEAGSLISLSREIELCQGYLRIEKHRLGDRLNSEWRFHNLPETLPANLTIPPLTLQPVVENAVYHGIQPRQQGGTVSVDIALDNDKVTIRVQNPVPENSEQAVEQGNRLALENIRSRLQLLYGHQASIDAHLTLNDGAEIYETIISYPKNKLSTA</sequence>
<dbReference type="EMBL" id="CP103300">
    <property type="protein sequence ID" value="UYM17988.1"/>
    <property type="molecule type" value="Genomic_DNA"/>
</dbReference>
<keyword evidence="1" id="KW-0812">Transmembrane</keyword>
<evidence type="ECO:0000313" key="3">
    <source>
        <dbReference type="EMBL" id="UYM17988.1"/>
    </source>
</evidence>
<evidence type="ECO:0000259" key="2">
    <source>
        <dbReference type="Pfam" id="PF06580"/>
    </source>
</evidence>
<feature type="domain" description="Signal transduction histidine kinase internal region" evidence="2">
    <location>
        <begin position="175"/>
        <end position="253"/>
    </location>
</feature>